<dbReference type="Proteomes" id="UP000034668">
    <property type="component" value="Unassembled WGS sequence"/>
</dbReference>
<dbReference type="EMBL" id="JJQO01000047">
    <property type="protein sequence ID" value="KKH68860.1"/>
    <property type="molecule type" value="Genomic_DNA"/>
</dbReference>
<dbReference type="EMBL" id="JJQX01000190">
    <property type="protein sequence ID" value="KKH91072.1"/>
    <property type="molecule type" value="Genomic_DNA"/>
</dbReference>
<evidence type="ECO:0000313" key="17">
    <source>
        <dbReference type="Proteomes" id="UP000033814"/>
    </source>
</evidence>
<dbReference type="Proteomes" id="UP000034925">
    <property type="component" value="Unassembled WGS sequence"/>
</dbReference>
<dbReference type="Proteomes" id="UP000034040">
    <property type="component" value="Unassembled WGS sequence"/>
</dbReference>
<dbReference type="EMBL" id="JJQJ01000061">
    <property type="protein sequence ID" value="KKH51289.1"/>
    <property type="molecule type" value="Genomic_DNA"/>
</dbReference>
<evidence type="ECO:0000313" key="12">
    <source>
        <dbReference type="EMBL" id="KKH88484.1"/>
    </source>
</evidence>
<sequence>MNRDELLEKLHTFEWNDFECKRALREVPEDAYKTVSAFANTAGGWLVFGVQEKNGKLEILGVEEVDRVQNNFLSTLRSGQKLNRVIQVQEKKYEVEGKHLLAFYIPESPRQEKPIYLRGDPRQSYIRRGAGDEQCTQSELERFLRDAALQRYDNEPVPEITVDRCFDEETVRWYQDQFFRRNPEQEEISDPIEFLLNWNYIVEQDNRMLPTRAGVLLFGKARYVRQLLPRPVLDYQRIDTTFELWSPEERWHDRYVFEENIFQTWRGLVARYMRIAEHPFSLDPDTLRRNDDPPDYVAFREAAINLLVHQDYGDHGRKASIKLFTDQTIFWNPGDAFSTEAELLDPTEKEVRNPSIIKAFRRIGLSDQAGTGIRSIYRNWHELGRMPPQIRNDKARKQFELVLFNKLLITERTLQFQRSLGVTLSAEQAEVLALAVEQKRITLTDIRGLVGGTYREAKAAADYLVQQQLLEMLDDTLFELPDDLKNRYEKLSSVETLAGSTTPEVTPKVTSGGIKLGPSWDQVGTKLGLSLDQMKLLTNFEGPHSITELMEWVERTNRTKFREQVLNPLIETRLVEMTIPDKPRSSKQKYRLTVKGRALQAQLIHGEDEK</sequence>
<evidence type="ECO:0000313" key="15">
    <source>
        <dbReference type="EMBL" id="KKI04820.1"/>
    </source>
</evidence>
<dbReference type="Pfam" id="PF13749">
    <property type="entry name" value="HATPase_c_4"/>
    <property type="match status" value="1"/>
</dbReference>
<dbReference type="EMBL" id="JJQT01000114">
    <property type="protein sequence ID" value="KKH78901.1"/>
    <property type="molecule type" value="Genomic_DNA"/>
</dbReference>
<dbReference type="EMBL" id="JJQM01000126">
    <property type="protein sequence ID" value="KKH53107.1"/>
    <property type="molecule type" value="Genomic_DNA"/>
</dbReference>
<evidence type="ECO:0000313" key="6">
    <source>
        <dbReference type="EMBL" id="KKH64076.1"/>
    </source>
</evidence>
<evidence type="ECO:0000313" key="24">
    <source>
        <dbReference type="Proteomes" id="UP000034668"/>
    </source>
</evidence>
<comment type="caution">
    <text evidence="12">The sequence shown here is derived from an EMBL/GenBank/DDBJ whole genome shotgun (WGS) entry which is preliminary data.</text>
</comment>
<evidence type="ECO:0000313" key="13">
    <source>
        <dbReference type="EMBL" id="KKH91072.1"/>
    </source>
</evidence>
<evidence type="ECO:0000259" key="2">
    <source>
        <dbReference type="Pfam" id="PF21247"/>
    </source>
</evidence>
<dbReference type="InterPro" id="IPR038461">
    <property type="entry name" value="Schlafen_AlbA_2_dom_sf"/>
</dbReference>
<evidence type="ECO:0000259" key="1">
    <source>
        <dbReference type="Pfam" id="PF04326"/>
    </source>
</evidence>
<dbReference type="InterPro" id="IPR038475">
    <property type="entry name" value="RecG_C_sf"/>
</dbReference>
<dbReference type="Proteomes" id="UP000034872">
    <property type="component" value="Unassembled WGS sequence"/>
</dbReference>
<evidence type="ECO:0000313" key="29">
    <source>
        <dbReference type="Proteomes" id="UP000034937"/>
    </source>
</evidence>
<dbReference type="Proteomes" id="UP000034547">
    <property type="component" value="Unassembled WGS sequence"/>
</dbReference>
<accession>A0A0F8TTA9</accession>
<evidence type="ECO:0000313" key="23">
    <source>
        <dbReference type="Proteomes" id="UP000034547"/>
    </source>
</evidence>
<gene>
    <name evidence="3" type="ORF">DU31_08035</name>
    <name evidence="6" type="ORF">DU73_09785</name>
    <name evidence="7" type="ORF">DU75_08565</name>
    <name evidence="5" type="ORF">DU76_10620</name>
    <name evidence="8" type="ORF">DU77_11050</name>
    <name evidence="10" type="ORF">DU78_03815</name>
    <name evidence="13" type="ORF">DU79_11820</name>
    <name evidence="16" type="ORF">DU81_07095</name>
    <name evidence="11" type="ORF">DU82_14860</name>
    <name evidence="15" type="ORF">DU83_14845</name>
    <name evidence="14" type="ORF">DU84_16220</name>
    <name evidence="4" type="ORF">DU85_08895</name>
    <name evidence="9" type="ORF">DU86_08495</name>
    <name evidence="12" type="ORF">DU88_15785</name>
</gene>
<reference evidence="17 18" key="1">
    <citation type="journal article" date="2015" name="ISME J.">
        <title>Genomic and phenotypic differentiation among Methanosarcina mazei populations from Columbia River sediment.</title>
        <authorList>
            <person name="Youngblut N.D."/>
            <person name="Wirth J.S."/>
            <person name="Henriksen J.R."/>
            <person name="Smith M."/>
            <person name="Simon H."/>
            <person name="Metcalf W.W."/>
            <person name="Whitaker R.J."/>
        </authorList>
    </citation>
    <scope>NUCLEOTIDE SEQUENCE [LARGE SCALE GENOMIC DNA]</scope>
    <source>
        <strain evidence="4 18">1.H.A.1A.6</strain>
        <strain evidence="5 22">1.H.A.2.3</strain>
        <strain evidence="7 25">1.H.A.2.7</strain>
        <strain evidence="6">1.H.A.2.8</strain>
        <strain evidence="9 28">1.H.M.1A.1</strain>
        <strain evidence="8 20">1.H.M.1A.2</strain>
        <strain evidence="10 26">1.H.M.1A.3</strain>
        <strain evidence="11 17">1.H.M.2.2</strain>
        <strain evidence="12 29">1.H.M.2.3</strain>
        <strain evidence="13 24">1.H.M.2.4</strain>
        <strain evidence="14 27">1.H.T.2.1</strain>
        <strain evidence="16 19">1.H.T.2.3</strain>
        <strain evidence="15 23">1.H.T.2.5</strain>
        <strain evidence="3 21">2.F.A.2.3</strain>
    </source>
</reference>
<dbReference type="RefSeq" id="WP_048041738.1">
    <property type="nucleotide sequence ID" value="NZ_JBLVWA010000194.1"/>
</dbReference>
<proteinExistence type="predicted"/>
<evidence type="ECO:0000313" key="25">
    <source>
        <dbReference type="Proteomes" id="UP000034692"/>
    </source>
</evidence>
<dbReference type="Proteomes" id="UP000034232">
    <property type="component" value="Unassembled WGS sequence"/>
</dbReference>
<evidence type="ECO:0000313" key="5">
    <source>
        <dbReference type="EMBL" id="KKH53107.1"/>
    </source>
</evidence>
<evidence type="ECO:0000313" key="16">
    <source>
        <dbReference type="EMBL" id="KKI06933.1"/>
    </source>
</evidence>
<evidence type="ECO:0000313" key="19">
    <source>
        <dbReference type="Proteomes" id="UP000033885"/>
    </source>
</evidence>
<dbReference type="Proteomes" id="UP000034842">
    <property type="component" value="Unassembled WGS sequence"/>
</dbReference>
<evidence type="ECO:0000313" key="9">
    <source>
        <dbReference type="EMBL" id="KKH76323.1"/>
    </source>
</evidence>
<dbReference type="EMBL" id="JJQV01000133">
    <property type="protein sequence ID" value="KKH80643.1"/>
    <property type="molecule type" value="Genomic_DNA"/>
</dbReference>
<dbReference type="AlphaFoldDB" id="A0A0F8TTA9"/>
<name>A0A0F8TTA9_METMZ</name>
<dbReference type="Proteomes" id="UP000033814">
    <property type="component" value="Unassembled WGS sequence"/>
</dbReference>
<dbReference type="Proteomes" id="UP000034142">
    <property type="component" value="Unassembled WGS sequence"/>
</dbReference>
<evidence type="ECO:0000313" key="22">
    <source>
        <dbReference type="Proteomes" id="UP000034232"/>
    </source>
</evidence>
<dbReference type="EMBL" id="JJQP01000201">
    <property type="protein sequence ID" value="KKH64076.1"/>
    <property type="molecule type" value="Genomic_DNA"/>
</dbReference>
<dbReference type="Proteomes" id="UP000033864">
    <property type="component" value="Unassembled WGS sequence"/>
</dbReference>
<dbReference type="Proteomes" id="UP000034937">
    <property type="component" value="Unassembled WGS sequence"/>
</dbReference>
<feature type="domain" description="Filamentation induced by cAMP protein Fic-like C-terminal" evidence="2">
    <location>
        <begin position="536"/>
        <end position="593"/>
    </location>
</feature>
<evidence type="ECO:0000313" key="14">
    <source>
        <dbReference type="EMBL" id="KKI00023.1"/>
    </source>
</evidence>
<evidence type="ECO:0000313" key="4">
    <source>
        <dbReference type="EMBL" id="KKH51289.1"/>
    </source>
</evidence>
<dbReference type="Pfam" id="PF21247">
    <property type="entry name" value="Fic-like_C"/>
    <property type="match status" value="1"/>
</dbReference>
<evidence type="ECO:0000313" key="21">
    <source>
        <dbReference type="Proteomes" id="UP000034142"/>
    </source>
</evidence>
<dbReference type="Proteomes" id="UP000034692">
    <property type="component" value="Unassembled WGS sequence"/>
</dbReference>
<dbReference type="Proteomes" id="UP000033885">
    <property type="component" value="Unassembled WGS sequence"/>
</dbReference>
<dbReference type="EMBL" id="JJQZ01000005">
    <property type="protein sequence ID" value="KKI00023.1"/>
    <property type="molecule type" value="Genomic_DNA"/>
</dbReference>
<evidence type="ECO:0000313" key="27">
    <source>
        <dbReference type="Proteomes" id="UP000034872"/>
    </source>
</evidence>
<evidence type="ECO:0000313" key="26">
    <source>
        <dbReference type="Proteomes" id="UP000034842"/>
    </source>
</evidence>
<dbReference type="EMBL" id="JJRA01000002">
    <property type="protein sequence ID" value="KKI06933.1"/>
    <property type="molecule type" value="Genomic_DNA"/>
</dbReference>
<dbReference type="InterPro" id="IPR049514">
    <property type="entry name" value="Fic-like_C"/>
</dbReference>
<evidence type="ECO:0000313" key="10">
    <source>
        <dbReference type="EMBL" id="KKH78901.1"/>
    </source>
</evidence>
<protein>
    <submittedName>
        <fullName evidence="12">Transcriptional regulator</fullName>
    </submittedName>
</protein>
<dbReference type="Gene3D" id="3.30.565.60">
    <property type="match status" value="1"/>
</dbReference>
<organism evidence="12 29">
    <name type="scientific">Methanosarcina mazei</name>
    <name type="common">Methanosarcina frisia</name>
    <dbReference type="NCBI Taxonomy" id="2209"/>
    <lineage>
        <taxon>Archaea</taxon>
        <taxon>Methanobacteriati</taxon>
        <taxon>Methanobacteriota</taxon>
        <taxon>Stenosarchaea group</taxon>
        <taxon>Methanomicrobia</taxon>
        <taxon>Methanosarcinales</taxon>
        <taxon>Methanosarcinaceae</taxon>
        <taxon>Methanosarcina</taxon>
    </lineage>
</organism>
<dbReference type="InterPro" id="IPR007421">
    <property type="entry name" value="Schlafen_AlbA_2_dom"/>
</dbReference>
<evidence type="ECO:0000313" key="11">
    <source>
        <dbReference type="EMBL" id="KKH80643.1"/>
    </source>
</evidence>
<feature type="domain" description="Schlafen AlbA-2" evidence="1">
    <location>
        <begin position="14"/>
        <end position="135"/>
    </location>
</feature>
<dbReference type="Gene3D" id="3.30.950.30">
    <property type="entry name" value="Schlafen, AAA domain"/>
    <property type="match status" value="1"/>
</dbReference>
<evidence type="ECO:0000313" key="28">
    <source>
        <dbReference type="Proteomes" id="UP000034925"/>
    </source>
</evidence>
<dbReference type="PANTHER" id="PTHR30595">
    <property type="entry name" value="GLPR-RELATED TRANSCRIPTIONAL REPRESSOR"/>
    <property type="match status" value="1"/>
</dbReference>
<dbReference type="EMBL" id="JJQW01000059">
    <property type="protein sequence ID" value="KKH88484.1"/>
    <property type="molecule type" value="Genomic_DNA"/>
</dbReference>
<evidence type="ECO:0000313" key="18">
    <source>
        <dbReference type="Proteomes" id="UP000033864"/>
    </source>
</evidence>
<dbReference type="EMBL" id="JJRB01000041">
    <property type="protein sequence ID" value="KKI04820.1"/>
    <property type="molecule type" value="Genomic_DNA"/>
</dbReference>
<dbReference type="PANTHER" id="PTHR30595:SF6">
    <property type="entry name" value="SCHLAFEN ALBA-2 DOMAIN-CONTAINING PROTEIN"/>
    <property type="match status" value="1"/>
</dbReference>
<evidence type="ECO:0000313" key="3">
    <source>
        <dbReference type="EMBL" id="KKF98493.1"/>
    </source>
</evidence>
<dbReference type="EMBL" id="JJQR01000061">
    <property type="protein sequence ID" value="KKH76323.1"/>
    <property type="molecule type" value="Genomic_DNA"/>
</dbReference>
<dbReference type="Pfam" id="PF04326">
    <property type="entry name" value="SLFN_AlbA_2"/>
    <property type="match status" value="1"/>
</dbReference>
<dbReference type="EMBL" id="JJQS01000129">
    <property type="protein sequence ID" value="KKH71871.1"/>
    <property type="molecule type" value="Genomic_DNA"/>
</dbReference>
<evidence type="ECO:0000313" key="8">
    <source>
        <dbReference type="EMBL" id="KKH71871.1"/>
    </source>
</evidence>
<dbReference type="EMBL" id="JJOR01000174">
    <property type="protein sequence ID" value="KKF98493.1"/>
    <property type="molecule type" value="Genomic_DNA"/>
</dbReference>
<evidence type="ECO:0000313" key="7">
    <source>
        <dbReference type="EMBL" id="KKH68860.1"/>
    </source>
</evidence>
<evidence type="ECO:0000313" key="20">
    <source>
        <dbReference type="Proteomes" id="UP000034040"/>
    </source>
</evidence>
<dbReference type="PATRIC" id="fig|2209.53.peg.2289"/>